<evidence type="ECO:0000313" key="3">
    <source>
        <dbReference type="EMBL" id="PIL47022.1"/>
    </source>
</evidence>
<evidence type="ECO:0000313" key="4">
    <source>
        <dbReference type="Proteomes" id="UP000230390"/>
    </source>
</evidence>
<protein>
    <submittedName>
        <fullName evidence="3">DUF2807 domain-containing protein</fullName>
    </submittedName>
</protein>
<dbReference type="Gene3D" id="2.160.20.120">
    <property type="match status" value="1"/>
</dbReference>
<dbReference type="Proteomes" id="UP000230390">
    <property type="component" value="Unassembled WGS sequence"/>
</dbReference>
<proteinExistence type="predicted"/>
<sequence>MKALIGTVCIALTLAVTSGAALGQHSSETRVIDARVQKVKLGGTIDLRVKQGPAASLVITGDQRYVPKVTTTQRGDTLHIDIENDRHFNFGKNNKDQLRVELTLPGFNELVSQGVGSASITGFTGEQIRLSLDGAGTVTLASRYRSINATLGGVGNMALGTTDSERVELSLRGAGRIEVAGQSKLLRAKLGGIGSLEARDLRADTVELKMSGLGSATVYARSSADLVLNGLGSATVYGKPSSRKSSASGLGSVSWE</sequence>
<feature type="chain" id="PRO_5013802499" evidence="1">
    <location>
        <begin position="21"/>
        <end position="256"/>
    </location>
</feature>
<evidence type="ECO:0000256" key="1">
    <source>
        <dbReference type="SAM" id="SignalP"/>
    </source>
</evidence>
<gene>
    <name evidence="3" type="ORF">CR105_02445</name>
</gene>
<name>A0A2G8TLV9_9BURK</name>
<dbReference type="OrthoDB" id="8706990at2"/>
<organism evidence="3 4">
    <name type="scientific">Massilia eurypsychrophila</name>
    <dbReference type="NCBI Taxonomy" id="1485217"/>
    <lineage>
        <taxon>Bacteria</taxon>
        <taxon>Pseudomonadati</taxon>
        <taxon>Pseudomonadota</taxon>
        <taxon>Betaproteobacteria</taxon>
        <taxon>Burkholderiales</taxon>
        <taxon>Oxalobacteraceae</taxon>
        <taxon>Telluria group</taxon>
        <taxon>Massilia</taxon>
    </lineage>
</organism>
<feature type="signal peptide" evidence="1">
    <location>
        <begin position="1"/>
        <end position="20"/>
    </location>
</feature>
<dbReference type="RefSeq" id="WP_099786825.1">
    <property type="nucleotide sequence ID" value="NZ_JBHLYV010000100.1"/>
</dbReference>
<dbReference type="InterPro" id="IPR021255">
    <property type="entry name" value="DUF2807"/>
</dbReference>
<keyword evidence="1" id="KW-0732">Signal</keyword>
<accession>A0A2G8TLV9</accession>
<dbReference type="EMBL" id="PDOC01000001">
    <property type="protein sequence ID" value="PIL47022.1"/>
    <property type="molecule type" value="Genomic_DNA"/>
</dbReference>
<dbReference type="AlphaFoldDB" id="A0A2G8TLV9"/>
<feature type="domain" description="Putative auto-transporter adhesin head GIN" evidence="2">
    <location>
        <begin position="37"/>
        <end position="240"/>
    </location>
</feature>
<reference evidence="3 4" key="1">
    <citation type="submission" date="2017-10" db="EMBL/GenBank/DDBJ databases">
        <title>Massilia psychrophilum sp. nov., a novel purple-pigmented bacterium isolated from Tianshan glacier, Xinjiang Municipality, China.</title>
        <authorList>
            <person name="Wang H."/>
        </authorList>
    </citation>
    <scope>NUCLEOTIDE SEQUENCE [LARGE SCALE GENOMIC DNA]</scope>
    <source>
        <strain evidence="3 4">JCM 30074</strain>
    </source>
</reference>
<keyword evidence="4" id="KW-1185">Reference proteome</keyword>
<comment type="caution">
    <text evidence="3">The sequence shown here is derived from an EMBL/GenBank/DDBJ whole genome shotgun (WGS) entry which is preliminary data.</text>
</comment>
<dbReference type="Pfam" id="PF10988">
    <property type="entry name" value="DUF2807"/>
    <property type="match status" value="1"/>
</dbReference>
<evidence type="ECO:0000259" key="2">
    <source>
        <dbReference type="Pfam" id="PF10988"/>
    </source>
</evidence>